<feature type="transmembrane region" description="Helical" evidence="10">
    <location>
        <begin position="26"/>
        <end position="44"/>
    </location>
</feature>
<gene>
    <name evidence="11" type="ORF">GM160_08790</name>
</gene>
<dbReference type="EMBL" id="CP046415">
    <property type="protein sequence ID" value="QGT78979.1"/>
    <property type="molecule type" value="Genomic_DNA"/>
</dbReference>
<accession>A0A6I6CXQ9</accession>
<keyword evidence="12" id="KW-1185">Reference proteome</keyword>
<proteinExistence type="inferred from homology"/>
<comment type="similarity">
    <text evidence="2 10">Belongs to the ADP/ATP translocase tlc family.</text>
</comment>
<reference evidence="11 12" key="1">
    <citation type="submission" date="2019-11" db="EMBL/GenBank/DDBJ databases">
        <authorList>
            <person name="Zhang J."/>
            <person name="Sun C."/>
        </authorList>
    </citation>
    <scope>NUCLEOTIDE SEQUENCE [LARGE SCALE GENOMIC DNA]</scope>
    <source>
        <strain evidence="12">sp2</strain>
    </source>
</reference>
<dbReference type="KEGG" id="ghl:GM160_08790"/>
<evidence type="ECO:0000256" key="3">
    <source>
        <dbReference type="ARBA" id="ARBA00022448"/>
    </source>
</evidence>
<evidence type="ECO:0000256" key="4">
    <source>
        <dbReference type="ARBA" id="ARBA00022692"/>
    </source>
</evidence>
<feature type="transmembrane region" description="Helical" evidence="10">
    <location>
        <begin position="64"/>
        <end position="81"/>
    </location>
</feature>
<evidence type="ECO:0000256" key="2">
    <source>
        <dbReference type="ARBA" id="ARBA00007127"/>
    </source>
</evidence>
<dbReference type="SUPFAM" id="SSF103473">
    <property type="entry name" value="MFS general substrate transporter"/>
    <property type="match status" value="1"/>
</dbReference>
<dbReference type="GO" id="GO:0005471">
    <property type="term" value="F:ATP:ADP antiporter activity"/>
    <property type="evidence" value="ECO:0007669"/>
    <property type="project" value="InterPro"/>
</dbReference>
<evidence type="ECO:0000256" key="8">
    <source>
        <dbReference type="ARBA" id="ARBA00023136"/>
    </source>
</evidence>
<dbReference type="AlphaFoldDB" id="A0A6I6CXQ9"/>
<evidence type="ECO:0000256" key="10">
    <source>
        <dbReference type="RuleBase" id="RU363121"/>
    </source>
</evidence>
<dbReference type="PANTHER" id="PTHR31187">
    <property type="match status" value="1"/>
</dbReference>
<feature type="transmembrane region" description="Helical" evidence="10">
    <location>
        <begin position="274"/>
        <end position="294"/>
    </location>
</feature>
<evidence type="ECO:0000256" key="7">
    <source>
        <dbReference type="ARBA" id="ARBA00022989"/>
    </source>
</evidence>
<dbReference type="RefSeq" id="WP_156574635.1">
    <property type="nucleotide sequence ID" value="NZ_CP046415.1"/>
</dbReference>
<feature type="transmembrane region" description="Helical" evidence="10">
    <location>
        <begin position="154"/>
        <end position="175"/>
    </location>
</feature>
<dbReference type="Pfam" id="PF03219">
    <property type="entry name" value="TLC"/>
    <property type="match status" value="2"/>
</dbReference>
<feature type="transmembrane region" description="Helical" evidence="10">
    <location>
        <begin position="187"/>
        <end position="206"/>
    </location>
</feature>
<feature type="transmembrane region" description="Helical" evidence="10">
    <location>
        <begin position="93"/>
        <end position="112"/>
    </location>
</feature>
<keyword evidence="7 10" id="KW-1133">Transmembrane helix</keyword>
<dbReference type="InterPro" id="IPR036259">
    <property type="entry name" value="MFS_trans_sf"/>
</dbReference>
<feature type="transmembrane region" description="Helical" evidence="10">
    <location>
        <begin position="400"/>
        <end position="419"/>
    </location>
</feature>
<sequence length="438" mass="48039">MTRLTGTETRPPGPTGPGFGSRHPWLLRRVLLFTNFFLIIAAVYHLKPASRSLFLSALGADALPYVWIATATALALTIGLYHRLIAHYSRIHVVLGTCALVIAVLIGFYPFLDGSGFAAAFAFYVFVDMVSVILVEQFWSLTNTIFSTREGKRWYGFIATGGLVGGVAGGMASSAWISRAGLETMDLLPIAAAIIGLIVGLTLLMGRYGLYREKPGVGNHEGPSTGDWRAILRHRYLALIALILLLAQIAEPIIEYQFMKVVEATITDRDARTAYLGAFFGVLSAVAIGINLLITPLIHRWLGALGGLFAQPIAVLFGSLWYLSQVTLQAGAFLKIADRGLSYSINRASKELLYVPIAPLLMFRAKAWIDMFGYRLFKVAGSLLILLLTQWLPWPLEAAHLAWVVVAICLAWMAVLVRLGRRYRGILERAEAQPEGHP</sequence>
<dbReference type="Proteomes" id="UP000427716">
    <property type="component" value="Chromosome"/>
</dbReference>
<feature type="transmembrane region" description="Helical" evidence="10">
    <location>
        <begin position="301"/>
        <end position="323"/>
    </location>
</feature>
<organism evidence="11 12">
    <name type="scientific">Guyparkeria halophila</name>
    <dbReference type="NCBI Taxonomy" id="47960"/>
    <lineage>
        <taxon>Bacteria</taxon>
        <taxon>Pseudomonadati</taxon>
        <taxon>Pseudomonadota</taxon>
        <taxon>Gammaproteobacteria</taxon>
        <taxon>Chromatiales</taxon>
        <taxon>Thioalkalibacteraceae</taxon>
        <taxon>Guyparkeria</taxon>
    </lineage>
</organism>
<keyword evidence="5 10" id="KW-0547">Nucleotide-binding</keyword>
<comment type="subcellular location">
    <subcellularLocation>
        <location evidence="1 10">Membrane</location>
        <topology evidence="1 10">Multi-pass membrane protein</topology>
    </subcellularLocation>
</comment>
<evidence type="ECO:0000256" key="1">
    <source>
        <dbReference type="ARBA" id="ARBA00004141"/>
    </source>
</evidence>
<dbReference type="PANTHER" id="PTHR31187:SF1">
    <property type="entry name" value="ADP,ATP CARRIER PROTEIN 1"/>
    <property type="match status" value="1"/>
</dbReference>
<protein>
    <recommendedName>
        <fullName evidence="10">ADP,ATP carrier protein</fullName>
    </recommendedName>
</protein>
<keyword evidence="3 10" id="KW-0813">Transport</keyword>
<keyword evidence="4 10" id="KW-0812">Transmembrane</keyword>
<keyword evidence="8 10" id="KW-0472">Membrane</keyword>
<dbReference type="InterPro" id="IPR004667">
    <property type="entry name" value="ADP_ATP_car_bac_type"/>
</dbReference>
<evidence type="ECO:0000256" key="9">
    <source>
        <dbReference type="ARBA" id="ARBA00024792"/>
    </source>
</evidence>
<dbReference type="GO" id="GO:0016020">
    <property type="term" value="C:membrane"/>
    <property type="evidence" value="ECO:0007669"/>
    <property type="project" value="UniProtKB-SubCell"/>
</dbReference>
<evidence type="ECO:0000256" key="6">
    <source>
        <dbReference type="ARBA" id="ARBA00022840"/>
    </source>
</evidence>
<evidence type="ECO:0000313" key="11">
    <source>
        <dbReference type="EMBL" id="QGT78979.1"/>
    </source>
</evidence>
<feature type="transmembrane region" description="Helical" evidence="10">
    <location>
        <begin position="118"/>
        <end position="142"/>
    </location>
</feature>
<evidence type="ECO:0000313" key="12">
    <source>
        <dbReference type="Proteomes" id="UP000427716"/>
    </source>
</evidence>
<comment type="function">
    <text evidence="9">Provides the rickettsial cell with host ATP in exchange for rickettsial ADP. This is an obligate exchange system. This energy acquiring activity is an important component of rickettsial parasitism.</text>
</comment>
<dbReference type="GO" id="GO:0005524">
    <property type="term" value="F:ATP binding"/>
    <property type="evidence" value="ECO:0007669"/>
    <property type="project" value="UniProtKB-KW"/>
</dbReference>
<feature type="transmembrane region" description="Helical" evidence="10">
    <location>
        <begin position="376"/>
        <end position="394"/>
    </location>
</feature>
<keyword evidence="6 10" id="KW-0067">ATP-binding</keyword>
<evidence type="ECO:0000256" key="5">
    <source>
        <dbReference type="ARBA" id="ARBA00022741"/>
    </source>
</evidence>
<name>A0A6I6CXQ9_9GAMM</name>